<proteinExistence type="predicted"/>
<evidence type="ECO:0000313" key="3">
    <source>
        <dbReference type="Proteomes" id="UP000593567"/>
    </source>
</evidence>
<keyword evidence="3" id="KW-1185">Reference proteome</keyword>
<protein>
    <submittedName>
        <fullName evidence="2">Uncharacterized protein</fullName>
    </submittedName>
</protein>
<gene>
    <name evidence="2" type="ORF">EB796_013778</name>
</gene>
<name>A0A7J7JR44_BUGNE</name>
<evidence type="ECO:0000313" key="2">
    <source>
        <dbReference type="EMBL" id="KAF6027916.1"/>
    </source>
</evidence>
<dbReference type="EMBL" id="VXIV02002006">
    <property type="protein sequence ID" value="KAF6027916.1"/>
    <property type="molecule type" value="Genomic_DNA"/>
</dbReference>
<feature type="coiled-coil region" evidence="1">
    <location>
        <begin position="271"/>
        <end position="305"/>
    </location>
</feature>
<dbReference type="Proteomes" id="UP000593567">
    <property type="component" value="Unassembled WGS sequence"/>
</dbReference>
<organism evidence="2 3">
    <name type="scientific">Bugula neritina</name>
    <name type="common">Brown bryozoan</name>
    <name type="synonym">Sertularia neritina</name>
    <dbReference type="NCBI Taxonomy" id="10212"/>
    <lineage>
        <taxon>Eukaryota</taxon>
        <taxon>Metazoa</taxon>
        <taxon>Spiralia</taxon>
        <taxon>Lophotrochozoa</taxon>
        <taxon>Bryozoa</taxon>
        <taxon>Gymnolaemata</taxon>
        <taxon>Cheilostomatida</taxon>
        <taxon>Flustrina</taxon>
        <taxon>Buguloidea</taxon>
        <taxon>Bugulidae</taxon>
        <taxon>Bugula</taxon>
    </lineage>
</organism>
<dbReference type="AlphaFoldDB" id="A0A7J7JR44"/>
<comment type="caution">
    <text evidence="2">The sequence shown here is derived from an EMBL/GenBank/DDBJ whole genome shotgun (WGS) entry which is preliminary data.</text>
</comment>
<evidence type="ECO:0000256" key="1">
    <source>
        <dbReference type="SAM" id="Coils"/>
    </source>
</evidence>
<sequence length="306" mass="35631">MEERLQMSPDEWSDRDLCLFINTRVATLLKQIIATNIIEDCDYCIDVVQERLLAFGESFDREQEEILSLLEKLTEPTRKEGLEAVVDDVMFIAKVNMQDIQRLFWTGNPELAKDMQEAIKSTINKKEGMRALIIGLVHELLSLFGVEIKELIAYAQNHLSATINETMSEALEKVLELCNSVEMSKTDFEVEKRDRVMQYYSSDIVSQIDFARFFPFQPRKLAEARCKLEQEEVDLAQARVDLDYERAKVSMEIFTIKKEKSVLAKSDEQFKKTHLKVIEEMTRKKKELEKEYATLAAKHSELERKK</sequence>
<reference evidence="2" key="1">
    <citation type="submission" date="2020-06" db="EMBL/GenBank/DDBJ databases">
        <title>Draft genome of Bugula neritina, a colonial animal packing powerful symbionts and potential medicines.</title>
        <authorList>
            <person name="Rayko M."/>
        </authorList>
    </citation>
    <scope>NUCLEOTIDE SEQUENCE [LARGE SCALE GENOMIC DNA]</scope>
    <source>
        <strain evidence="2">Kwan_BN1</strain>
    </source>
</reference>
<keyword evidence="1" id="KW-0175">Coiled coil</keyword>
<accession>A0A7J7JR44</accession>